<evidence type="ECO:0000259" key="7">
    <source>
        <dbReference type="Pfam" id="PF01545"/>
    </source>
</evidence>
<dbReference type="GO" id="GO:0016020">
    <property type="term" value="C:membrane"/>
    <property type="evidence" value="ECO:0007669"/>
    <property type="project" value="UniProtKB-SubCell"/>
</dbReference>
<dbReference type="Gene3D" id="1.20.1510.10">
    <property type="entry name" value="Cation efflux protein transmembrane domain"/>
    <property type="match status" value="1"/>
</dbReference>
<feature type="transmembrane region" description="Helical" evidence="6">
    <location>
        <begin position="95"/>
        <end position="115"/>
    </location>
</feature>
<protein>
    <submittedName>
        <fullName evidence="8">Transporter</fullName>
    </submittedName>
</protein>
<reference evidence="8" key="1">
    <citation type="submission" date="2022-12" db="EMBL/GenBank/DDBJ databases">
        <title>Reference genome sequencing for broad-spectrum identification of bacterial and archaeal isolates by mass spectrometry.</title>
        <authorList>
            <person name="Sekiguchi Y."/>
            <person name="Tourlousse D.M."/>
        </authorList>
    </citation>
    <scope>NUCLEOTIDE SEQUENCE</scope>
    <source>
        <strain evidence="8">LLR39Z86</strain>
    </source>
</reference>
<evidence type="ECO:0000256" key="4">
    <source>
        <dbReference type="ARBA" id="ARBA00022989"/>
    </source>
</evidence>
<keyword evidence="9" id="KW-1185">Reference proteome</keyword>
<accession>A0A9W6GBP6</accession>
<dbReference type="EMBL" id="BSDT01000001">
    <property type="protein sequence ID" value="GLI45110.1"/>
    <property type="molecule type" value="Genomic_DNA"/>
</dbReference>
<dbReference type="InterPro" id="IPR040177">
    <property type="entry name" value="SLC30A9"/>
</dbReference>
<comment type="subcellular location">
    <subcellularLocation>
        <location evidence="1">Membrane</location>
        <topology evidence="1">Multi-pass membrane protein</topology>
    </subcellularLocation>
</comment>
<dbReference type="Pfam" id="PF01545">
    <property type="entry name" value="Cation_efflux"/>
    <property type="match status" value="1"/>
</dbReference>
<keyword evidence="3 6" id="KW-0812">Transmembrane</keyword>
<evidence type="ECO:0000313" key="9">
    <source>
        <dbReference type="Proteomes" id="UP001144313"/>
    </source>
</evidence>
<dbReference type="Proteomes" id="UP001144313">
    <property type="component" value="Unassembled WGS sequence"/>
</dbReference>
<name>A0A9W6GBP6_9ACTN</name>
<evidence type="ECO:0000256" key="5">
    <source>
        <dbReference type="ARBA" id="ARBA00023136"/>
    </source>
</evidence>
<feature type="transmembrane region" description="Helical" evidence="6">
    <location>
        <begin position="181"/>
        <end position="205"/>
    </location>
</feature>
<dbReference type="InterPro" id="IPR027469">
    <property type="entry name" value="Cation_efflux_TMD_sf"/>
</dbReference>
<gene>
    <name evidence="8" type="ORF">GALLR39Z86_49600</name>
</gene>
<organism evidence="8 9">
    <name type="scientific">Glycomyces algeriensis</name>
    <dbReference type="NCBI Taxonomy" id="256037"/>
    <lineage>
        <taxon>Bacteria</taxon>
        <taxon>Bacillati</taxon>
        <taxon>Actinomycetota</taxon>
        <taxon>Actinomycetes</taxon>
        <taxon>Glycomycetales</taxon>
        <taxon>Glycomycetaceae</taxon>
        <taxon>Glycomyces</taxon>
    </lineage>
</organism>
<keyword evidence="4 6" id="KW-1133">Transmembrane helix</keyword>
<evidence type="ECO:0000256" key="1">
    <source>
        <dbReference type="ARBA" id="ARBA00004141"/>
    </source>
</evidence>
<sequence>MTDSLLRITHPYGRKDEQMSAEGGTKAIVAALLANTGIAISKFVAAGITGSASMLAEGVHSVADASNQVLLLIGGKASRKAASPAHPFGYGRERYIYAFIVSIVLFSIGGVYALYEGYHKWHERGHGGELELPQVAVIVLLVAIVLESFSLRTAVKESNHVRGNQTWTQFIKGSRSPELPVILLEDIGALVGLILALIGVGLSWITGDILYDALGTFSIGVLLVLIAIVLAIEIRSMLIGESATLEDIAAIEGAIKQDGTSQLIHLKTLHVGPDELLVAAKIGIDRSETGEQVAAEIDAAEARIRAAVPKAKLIYIEPDIPRTDA</sequence>
<keyword evidence="2" id="KW-0813">Transport</keyword>
<comment type="caution">
    <text evidence="8">The sequence shown here is derived from an EMBL/GenBank/DDBJ whole genome shotgun (WGS) entry which is preliminary data.</text>
</comment>
<dbReference type="AlphaFoldDB" id="A0A9W6GBP6"/>
<dbReference type="SUPFAM" id="SSF161111">
    <property type="entry name" value="Cation efflux protein transmembrane domain-like"/>
    <property type="match status" value="1"/>
</dbReference>
<dbReference type="PANTHER" id="PTHR13414">
    <property type="entry name" value="HUEL-CATION TRANSPORTER"/>
    <property type="match status" value="1"/>
</dbReference>
<evidence type="ECO:0000256" key="3">
    <source>
        <dbReference type="ARBA" id="ARBA00022692"/>
    </source>
</evidence>
<dbReference type="InterPro" id="IPR002524">
    <property type="entry name" value="Cation_efflux"/>
</dbReference>
<dbReference type="GO" id="GO:0008324">
    <property type="term" value="F:monoatomic cation transmembrane transporter activity"/>
    <property type="evidence" value="ECO:0007669"/>
    <property type="project" value="InterPro"/>
</dbReference>
<keyword evidence="5 6" id="KW-0472">Membrane</keyword>
<dbReference type="PANTHER" id="PTHR13414:SF9">
    <property type="entry name" value="PROTON-COUPLED ZINC ANTIPORTER SLC30A9, MITOCHONDRIAL"/>
    <property type="match status" value="1"/>
</dbReference>
<dbReference type="GO" id="GO:0006829">
    <property type="term" value="P:zinc ion transport"/>
    <property type="evidence" value="ECO:0007669"/>
    <property type="project" value="InterPro"/>
</dbReference>
<feature type="domain" description="Cation efflux protein transmembrane" evidence="7">
    <location>
        <begin position="29"/>
        <end position="238"/>
    </location>
</feature>
<dbReference type="NCBIfam" id="TIGR01297">
    <property type="entry name" value="CDF"/>
    <property type="match status" value="1"/>
</dbReference>
<proteinExistence type="predicted"/>
<evidence type="ECO:0000313" key="8">
    <source>
        <dbReference type="EMBL" id="GLI45110.1"/>
    </source>
</evidence>
<evidence type="ECO:0000256" key="2">
    <source>
        <dbReference type="ARBA" id="ARBA00022448"/>
    </source>
</evidence>
<feature type="transmembrane region" description="Helical" evidence="6">
    <location>
        <begin position="211"/>
        <end position="232"/>
    </location>
</feature>
<dbReference type="InterPro" id="IPR058533">
    <property type="entry name" value="Cation_efflux_TM"/>
</dbReference>
<feature type="transmembrane region" description="Helical" evidence="6">
    <location>
        <begin position="135"/>
        <end position="155"/>
    </location>
</feature>
<evidence type="ECO:0000256" key="6">
    <source>
        <dbReference type="SAM" id="Phobius"/>
    </source>
</evidence>